<dbReference type="PANTHER" id="PTHR48084:SF3">
    <property type="entry name" value="SUBUNIT OF PYRUVATE:FLAVODOXIN OXIDOREDUCTASE"/>
    <property type="match status" value="1"/>
</dbReference>
<feature type="domain" description="Thiamine pyrophosphate enzyme TPP-binding" evidence="2">
    <location>
        <begin position="57"/>
        <end position="168"/>
    </location>
</feature>
<dbReference type="GO" id="GO:0016625">
    <property type="term" value="F:oxidoreductase activity, acting on the aldehyde or oxo group of donors, iron-sulfur protein as acceptor"/>
    <property type="evidence" value="ECO:0007669"/>
    <property type="project" value="UniProtKB-ARBA"/>
</dbReference>
<evidence type="ECO:0000313" key="4">
    <source>
        <dbReference type="Proteomes" id="UP001431776"/>
    </source>
</evidence>
<gene>
    <name evidence="3" type="ORF">QJ522_04965</name>
</gene>
<dbReference type="InterPro" id="IPR051457">
    <property type="entry name" value="2-oxoacid:Fd_oxidoreductase"/>
</dbReference>
<dbReference type="SUPFAM" id="SSF52518">
    <property type="entry name" value="Thiamin diphosphate-binding fold (THDP-binding)"/>
    <property type="match status" value="1"/>
</dbReference>
<evidence type="ECO:0000313" key="3">
    <source>
        <dbReference type="EMBL" id="MDI6448385.1"/>
    </source>
</evidence>
<reference evidence="3" key="1">
    <citation type="submission" date="2023-05" db="EMBL/GenBank/DDBJ databases">
        <title>Anaerotaeda fermentans gen. nov., sp. nov., a novel anaerobic planctomycete of the new family within the order Sedimentisphaerales isolated from Taman Peninsula, Russia.</title>
        <authorList>
            <person name="Khomyakova M.A."/>
            <person name="Merkel A.Y."/>
            <person name="Slobodkin A.I."/>
        </authorList>
    </citation>
    <scope>NUCLEOTIDE SEQUENCE</scope>
    <source>
        <strain evidence="3">M17dextr</strain>
    </source>
</reference>
<keyword evidence="4" id="KW-1185">Reference proteome</keyword>
<evidence type="ECO:0000256" key="1">
    <source>
        <dbReference type="ARBA" id="ARBA00023002"/>
    </source>
</evidence>
<dbReference type="Proteomes" id="UP001431776">
    <property type="component" value="Unassembled WGS sequence"/>
</dbReference>
<dbReference type="InterPro" id="IPR029061">
    <property type="entry name" value="THDP-binding"/>
</dbReference>
<dbReference type="GO" id="GO:0030976">
    <property type="term" value="F:thiamine pyrophosphate binding"/>
    <property type="evidence" value="ECO:0007669"/>
    <property type="project" value="InterPro"/>
</dbReference>
<dbReference type="PANTHER" id="PTHR48084">
    <property type="entry name" value="2-OXOGLUTARATE OXIDOREDUCTASE SUBUNIT KORB-RELATED"/>
    <property type="match status" value="1"/>
</dbReference>
<evidence type="ECO:0000259" key="2">
    <source>
        <dbReference type="Pfam" id="PF02775"/>
    </source>
</evidence>
<accession>A0AAW6TUT7</accession>
<sequence>MTTVFKRTPVLKDCPTHYCPGCGHGIAHRLVAEVLDELDIQARTIGIAPVGCAVLAYNYLDVDMIEVAHGRAPAVATGMKRTNPDKIIFSYQGDGDLAAIGTAEIIHAAHRAERITVIFINNAVFGMTGGQMAPTTMLGQVTATTQQGRNPSNGQGYPLQVSEILALLPGTVYVERCALNGVPGIRRTKAAMKHAFQLQMDDAPGLSLVEVLSPCPTYWRMSPAKAMKWIDEQMSQVFPIARLKG</sequence>
<dbReference type="InterPro" id="IPR011766">
    <property type="entry name" value="TPP_enzyme_TPP-bd"/>
</dbReference>
<dbReference type="Pfam" id="PF02775">
    <property type="entry name" value="TPP_enzyme_C"/>
    <property type="match status" value="1"/>
</dbReference>
<dbReference type="Gene3D" id="3.40.50.970">
    <property type="match status" value="1"/>
</dbReference>
<organism evidence="3 4">
    <name type="scientific">Anaerobaca lacustris</name>
    <dbReference type="NCBI Taxonomy" id="3044600"/>
    <lineage>
        <taxon>Bacteria</taxon>
        <taxon>Pseudomonadati</taxon>
        <taxon>Planctomycetota</taxon>
        <taxon>Phycisphaerae</taxon>
        <taxon>Sedimentisphaerales</taxon>
        <taxon>Anaerobacaceae</taxon>
        <taxon>Anaerobaca</taxon>
    </lineage>
</organism>
<dbReference type="GO" id="GO:0044281">
    <property type="term" value="P:small molecule metabolic process"/>
    <property type="evidence" value="ECO:0007669"/>
    <property type="project" value="UniProtKB-ARBA"/>
</dbReference>
<proteinExistence type="predicted"/>
<protein>
    <submittedName>
        <fullName evidence="3">Thiamine pyrophosphate-dependent enzyme</fullName>
    </submittedName>
</protein>
<dbReference type="GO" id="GO:0045333">
    <property type="term" value="P:cellular respiration"/>
    <property type="evidence" value="ECO:0007669"/>
    <property type="project" value="UniProtKB-ARBA"/>
</dbReference>
<dbReference type="AlphaFoldDB" id="A0AAW6TUT7"/>
<dbReference type="RefSeq" id="WP_349243790.1">
    <property type="nucleotide sequence ID" value="NZ_JASCXX010000004.1"/>
</dbReference>
<keyword evidence="1" id="KW-0560">Oxidoreductase</keyword>
<name>A0AAW6TUT7_9BACT</name>
<dbReference type="EMBL" id="JASCXX010000004">
    <property type="protein sequence ID" value="MDI6448385.1"/>
    <property type="molecule type" value="Genomic_DNA"/>
</dbReference>
<comment type="caution">
    <text evidence="3">The sequence shown here is derived from an EMBL/GenBank/DDBJ whole genome shotgun (WGS) entry which is preliminary data.</text>
</comment>